<evidence type="ECO:0000313" key="2">
    <source>
        <dbReference type="Ensembl" id="ENSOSUP00000020822.1"/>
    </source>
</evidence>
<organism evidence="2 3">
    <name type="scientific">Otus sunia</name>
    <name type="common">Oriental scops-owl</name>
    <dbReference type="NCBI Taxonomy" id="257818"/>
    <lineage>
        <taxon>Eukaryota</taxon>
        <taxon>Metazoa</taxon>
        <taxon>Chordata</taxon>
        <taxon>Craniata</taxon>
        <taxon>Vertebrata</taxon>
        <taxon>Euteleostomi</taxon>
        <taxon>Archelosauria</taxon>
        <taxon>Archosauria</taxon>
        <taxon>Dinosauria</taxon>
        <taxon>Saurischia</taxon>
        <taxon>Theropoda</taxon>
        <taxon>Coelurosauria</taxon>
        <taxon>Aves</taxon>
        <taxon>Neognathae</taxon>
        <taxon>Neoaves</taxon>
        <taxon>Telluraves</taxon>
        <taxon>Strigiformes</taxon>
        <taxon>Strigidae</taxon>
        <taxon>Otus</taxon>
    </lineage>
</organism>
<feature type="compositionally biased region" description="Basic and acidic residues" evidence="1">
    <location>
        <begin position="86"/>
        <end position="95"/>
    </location>
</feature>
<protein>
    <submittedName>
        <fullName evidence="2">Uncharacterized protein</fullName>
    </submittedName>
</protein>
<accession>A0A8C8BL69</accession>
<feature type="region of interest" description="Disordered" evidence="1">
    <location>
        <begin position="41"/>
        <end position="66"/>
    </location>
</feature>
<name>A0A8C8BL69_9STRI</name>
<evidence type="ECO:0000313" key="3">
    <source>
        <dbReference type="Proteomes" id="UP000694552"/>
    </source>
</evidence>
<evidence type="ECO:0000256" key="1">
    <source>
        <dbReference type="SAM" id="MobiDB-lite"/>
    </source>
</evidence>
<dbReference type="AlphaFoldDB" id="A0A8C8BL69"/>
<reference evidence="2" key="1">
    <citation type="submission" date="2025-08" db="UniProtKB">
        <authorList>
            <consortium name="Ensembl"/>
        </authorList>
    </citation>
    <scope>IDENTIFICATION</scope>
</reference>
<feature type="region of interest" description="Disordered" evidence="1">
    <location>
        <begin position="83"/>
        <end position="106"/>
    </location>
</feature>
<dbReference type="Ensembl" id="ENSOSUT00000021474.1">
    <property type="protein sequence ID" value="ENSOSUP00000020822.1"/>
    <property type="gene ID" value="ENSOSUG00000014498.1"/>
</dbReference>
<dbReference type="Proteomes" id="UP000694552">
    <property type="component" value="Unplaced"/>
</dbReference>
<keyword evidence="3" id="KW-1185">Reference proteome</keyword>
<reference evidence="2" key="2">
    <citation type="submission" date="2025-09" db="UniProtKB">
        <authorList>
            <consortium name="Ensembl"/>
        </authorList>
    </citation>
    <scope>IDENTIFICATION</scope>
</reference>
<sequence length="106" mass="11396">MPPLQSHHLSSKAHELIAGSPCPQKKGFLCTCTENSDKATLSPSKSQHWLGAAGSHPSPGRQGHTRLTTAPISLSVSGYLSPARADYGKPSKEPQKTFLETFTNRQ</sequence>
<proteinExistence type="predicted"/>